<gene>
    <name evidence="2" type="ORF">B5P37_09375</name>
</gene>
<proteinExistence type="predicted"/>
<evidence type="ECO:0000313" key="2">
    <source>
        <dbReference type="EMBL" id="ARJ51503.1"/>
    </source>
</evidence>
<accession>A0AAC9RPE6</accession>
<dbReference type="EMBL" id="CP020773">
    <property type="protein sequence ID" value="ARJ51503.1"/>
    <property type="molecule type" value="Genomic_DNA"/>
</dbReference>
<dbReference type="InterPro" id="IPR013783">
    <property type="entry name" value="Ig-like_fold"/>
</dbReference>
<dbReference type="Proteomes" id="UP000242864">
    <property type="component" value="Chromosome"/>
</dbReference>
<feature type="domain" description="Pesticidal crystal protein Cry22Aa Ig-like" evidence="1">
    <location>
        <begin position="33"/>
        <end position="104"/>
    </location>
</feature>
<reference evidence="2 3" key="1">
    <citation type="submission" date="2017-04" db="EMBL/GenBank/DDBJ databases">
        <authorList>
            <person name="Veseli I.A."/>
            <person name="Tang C."/>
            <person name="Pombert J.-F."/>
        </authorList>
    </citation>
    <scope>NUCLEOTIDE SEQUENCE [LARGE SCALE GENOMIC DNA]</scope>
    <source>
        <strain evidence="2 3">ATCC 700373</strain>
    </source>
</reference>
<evidence type="ECO:0000313" key="3">
    <source>
        <dbReference type="Proteomes" id="UP000242864"/>
    </source>
</evidence>
<keyword evidence="3" id="KW-1185">Reference proteome</keyword>
<sequence>MNKLLQSLSALGVSASLVSPNLCVEATTNDSPSIKGTHDEVVKLGDAYNPLHGVFAFDKEDGDLTDKITVNGHIDTSKQGVYQLQYQVTDSDGMTGKTSRTVQVVDAPRNLSQSDS</sequence>
<organism evidence="2 3">
    <name type="scientific">Staphylococcus lutrae</name>
    <dbReference type="NCBI Taxonomy" id="155085"/>
    <lineage>
        <taxon>Bacteria</taxon>
        <taxon>Bacillati</taxon>
        <taxon>Bacillota</taxon>
        <taxon>Bacilli</taxon>
        <taxon>Bacillales</taxon>
        <taxon>Staphylococcaceae</taxon>
        <taxon>Staphylococcus</taxon>
    </lineage>
</organism>
<dbReference type="AlphaFoldDB" id="A0AAC9RPE6"/>
<dbReference type="Pfam" id="PF16403">
    <property type="entry name" value="Bact_surface_Ig-like"/>
    <property type="match status" value="1"/>
</dbReference>
<protein>
    <submittedName>
        <fullName evidence="2">DUF5011 domain-containing protein</fullName>
    </submittedName>
</protein>
<dbReference type="Gene3D" id="2.60.40.10">
    <property type="entry name" value="Immunoglobulins"/>
    <property type="match status" value="1"/>
</dbReference>
<dbReference type="InterPro" id="IPR032179">
    <property type="entry name" value="Cry22Aa_Ig-like"/>
</dbReference>
<dbReference type="KEGG" id="slz:B5P37_09375"/>
<name>A0AAC9RPE6_9STAP</name>
<dbReference type="RefSeq" id="WP_085237965.1">
    <property type="nucleotide sequence ID" value="NZ_CP020773.1"/>
</dbReference>
<evidence type="ECO:0000259" key="1">
    <source>
        <dbReference type="Pfam" id="PF16403"/>
    </source>
</evidence>